<gene>
    <name evidence="3" type="ORF">GV828_06155</name>
</gene>
<evidence type="ECO:0000259" key="2">
    <source>
        <dbReference type="PROSITE" id="PS50968"/>
    </source>
</evidence>
<dbReference type="PANTHER" id="PTHR45266:SF3">
    <property type="entry name" value="OXALOACETATE DECARBOXYLASE ALPHA CHAIN"/>
    <property type="match status" value="1"/>
</dbReference>
<evidence type="ECO:0000313" key="3">
    <source>
        <dbReference type="EMBL" id="NBL64781.1"/>
    </source>
</evidence>
<feature type="domain" description="Lipoyl-binding" evidence="2">
    <location>
        <begin position="78"/>
        <end position="160"/>
    </location>
</feature>
<dbReference type="EMBL" id="JAABLM010000006">
    <property type="protein sequence ID" value="NBL64781.1"/>
    <property type="molecule type" value="Genomic_DNA"/>
</dbReference>
<dbReference type="PANTHER" id="PTHR45266">
    <property type="entry name" value="OXALOACETATE DECARBOXYLASE ALPHA CHAIN"/>
    <property type="match status" value="1"/>
</dbReference>
<proteinExistence type="predicted"/>
<protein>
    <submittedName>
        <fullName evidence="3">Acetyl-CoA carboxylase biotin carboxyl carrier protein subunit</fullName>
    </submittedName>
</protein>
<accession>A0ABW9Z9E3</accession>
<dbReference type="Proteomes" id="UP000798602">
    <property type="component" value="Unassembled WGS sequence"/>
</dbReference>
<dbReference type="InterPro" id="IPR011053">
    <property type="entry name" value="Single_hybrid_motif"/>
</dbReference>
<dbReference type="CDD" id="cd06850">
    <property type="entry name" value="biotinyl_domain"/>
    <property type="match status" value="1"/>
</dbReference>
<reference evidence="4" key="1">
    <citation type="submission" date="2020-01" db="EMBL/GenBank/DDBJ databases">
        <title>Sphingomonas sp. strain CSW-10.</title>
        <authorList>
            <person name="Chen W.-M."/>
        </authorList>
    </citation>
    <scope>NUCLEOTIDE SEQUENCE [LARGE SCALE GENOMIC DNA]</scope>
    <source>
        <strain evidence="4">NST-5</strain>
    </source>
</reference>
<sequence>MKSNFNVIVNNREFTSIDLEQETIVLNDLGNNRFHVIKDYKNYSIQITKANYSSKSYTVEVNANQYEVALHSPLDQLIAQMGFTLGGKKEINSINAPMPGMILEIAVRVGQEVGLNEPLLILEAMKMENSFHSPRAGIIKSIAVKIGDAVEKGQLLIEFE</sequence>
<dbReference type="InterPro" id="IPR000089">
    <property type="entry name" value="Biotin_lipoyl"/>
</dbReference>
<name>A0ABW9Z9E3_9FLAO</name>
<dbReference type="RefSeq" id="WP_166536609.1">
    <property type="nucleotide sequence ID" value="NZ_JAABLM010000006.1"/>
</dbReference>
<dbReference type="PROSITE" id="PS50968">
    <property type="entry name" value="BIOTINYL_LIPOYL"/>
    <property type="match status" value="1"/>
</dbReference>
<keyword evidence="4" id="KW-1185">Reference proteome</keyword>
<dbReference type="InterPro" id="IPR050709">
    <property type="entry name" value="Biotin_Carboxyl_Carrier/Decarb"/>
</dbReference>
<dbReference type="Gene3D" id="2.40.50.100">
    <property type="match status" value="1"/>
</dbReference>
<keyword evidence="1" id="KW-0092">Biotin</keyword>
<dbReference type="SUPFAM" id="SSF51230">
    <property type="entry name" value="Single hybrid motif"/>
    <property type="match status" value="1"/>
</dbReference>
<evidence type="ECO:0000313" key="4">
    <source>
        <dbReference type="Proteomes" id="UP000798602"/>
    </source>
</evidence>
<dbReference type="Pfam" id="PF00364">
    <property type="entry name" value="Biotin_lipoyl"/>
    <property type="match status" value="1"/>
</dbReference>
<organism evidence="3 4">
    <name type="scientific">Flavobacterium ichthyis</name>
    <dbReference type="NCBI Taxonomy" id="2698827"/>
    <lineage>
        <taxon>Bacteria</taxon>
        <taxon>Pseudomonadati</taxon>
        <taxon>Bacteroidota</taxon>
        <taxon>Flavobacteriia</taxon>
        <taxon>Flavobacteriales</taxon>
        <taxon>Flavobacteriaceae</taxon>
        <taxon>Flavobacterium</taxon>
    </lineage>
</organism>
<evidence type="ECO:0000256" key="1">
    <source>
        <dbReference type="ARBA" id="ARBA00023267"/>
    </source>
</evidence>
<comment type="caution">
    <text evidence="3">The sequence shown here is derived from an EMBL/GenBank/DDBJ whole genome shotgun (WGS) entry which is preliminary data.</text>
</comment>